<gene>
    <name evidence="5" type="primary">drrA_2</name>
    <name evidence="5" type="ORF">CSLFYP84_02631</name>
</gene>
<dbReference type="InterPro" id="IPR003439">
    <property type="entry name" value="ABC_transporter-like_ATP-bd"/>
</dbReference>
<sequence length="302" mass="33960">MNMEERENNILEIRGLTKHYSDFTLQDLNLELPYGCIMGLMGENGAGKSTTIKAALNLIHRDGGTIRMFGEDIGEDNSRLRENIGIVMEGLNLPDLFKAVEVDSMLRGIYRNWDSDCFYQYLEKFHINRKKKIKEYSRGMKIKLALSIALSHNAGLLILDEPTSGLDPVVREEVLDILKEFVMDESHSVLISSHIISDIEKTADYAAFIHQGRLMLCEEKDRLLDEYRILKGSRSDIMKMEADGGVQVAGMRENSFGAEALVKTNSPVKSKEGIVVEAASLEEIMLFLIKSEDRSCGNAAVY</sequence>
<feature type="domain" description="ABC transporter" evidence="4">
    <location>
        <begin position="5"/>
        <end position="236"/>
    </location>
</feature>
<dbReference type="RefSeq" id="WP_156684732.1">
    <property type="nucleotide sequence ID" value="NZ_CACRUA010000029.1"/>
</dbReference>
<dbReference type="EC" id="3.6.3.-" evidence="5"/>
<dbReference type="Pfam" id="PF00005">
    <property type="entry name" value="ABC_tran"/>
    <property type="match status" value="1"/>
</dbReference>
<dbReference type="SMART" id="SM00382">
    <property type="entry name" value="AAA"/>
    <property type="match status" value="1"/>
</dbReference>
<accession>A0A6N3FP88</accession>
<reference evidence="5" key="1">
    <citation type="submission" date="2019-11" db="EMBL/GenBank/DDBJ databases">
        <authorList>
            <person name="Feng L."/>
        </authorList>
    </citation>
    <scope>NUCLEOTIDE SEQUENCE</scope>
    <source>
        <strain evidence="5">CsymbiosumLFYP84</strain>
    </source>
</reference>
<dbReference type="EMBL" id="CACRUA010000029">
    <property type="protein sequence ID" value="VYU54022.1"/>
    <property type="molecule type" value="Genomic_DNA"/>
</dbReference>
<dbReference type="PANTHER" id="PTHR42939">
    <property type="entry name" value="ABC TRANSPORTER ATP-BINDING PROTEIN ALBC-RELATED"/>
    <property type="match status" value="1"/>
</dbReference>
<dbReference type="SUPFAM" id="SSF52540">
    <property type="entry name" value="P-loop containing nucleoside triphosphate hydrolases"/>
    <property type="match status" value="1"/>
</dbReference>
<organism evidence="5">
    <name type="scientific">Clostridium symbiosum</name>
    <name type="common">Bacteroides symbiosus</name>
    <dbReference type="NCBI Taxonomy" id="1512"/>
    <lineage>
        <taxon>Bacteria</taxon>
        <taxon>Bacillati</taxon>
        <taxon>Bacillota</taxon>
        <taxon>Clostridia</taxon>
        <taxon>Lachnospirales</taxon>
        <taxon>Lachnospiraceae</taxon>
        <taxon>Otoolea</taxon>
    </lineage>
</organism>
<dbReference type="Gene3D" id="3.40.50.300">
    <property type="entry name" value="P-loop containing nucleotide triphosphate hydrolases"/>
    <property type="match status" value="1"/>
</dbReference>
<dbReference type="PROSITE" id="PS50893">
    <property type="entry name" value="ABC_TRANSPORTER_2"/>
    <property type="match status" value="1"/>
</dbReference>
<dbReference type="PANTHER" id="PTHR42939:SF3">
    <property type="entry name" value="ABC TRANSPORTER ATP-BINDING COMPONENT"/>
    <property type="match status" value="1"/>
</dbReference>
<dbReference type="GO" id="GO:0016887">
    <property type="term" value="F:ATP hydrolysis activity"/>
    <property type="evidence" value="ECO:0007669"/>
    <property type="project" value="InterPro"/>
</dbReference>
<proteinExistence type="predicted"/>
<dbReference type="InterPro" id="IPR003593">
    <property type="entry name" value="AAA+_ATPase"/>
</dbReference>
<dbReference type="InterPro" id="IPR027417">
    <property type="entry name" value="P-loop_NTPase"/>
</dbReference>
<keyword evidence="5" id="KW-0378">Hydrolase</keyword>
<evidence type="ECO:0000313" key="5">
    <source>
        <dbReference type="EMBL" id="VYU54022.1"/>
    </source>
</evidence>
<evidence type="ECO:0000256" key="2">
    <source>
        <dbReference type="ARBA" id="ARBA00022741"/>
    </source>
</evidence>
<evidence type="ECO:0000256" key="3">
    <source>
        <dbReference type="ARBA" id="ARBA00022840"/>
    </source>
</evidence>
<name>A0A6N3FP88_CLOSY</name>
<keyword evidence="1" id="KW-0813">Transport</keyword>
<dbReference type="CDD" id="cd03230">
    <property type="entry name" value="ABC_DR_subfamily_A"/>
    <property type="match status" value="1"/>
</dbReference>
<dbReference type="GO" id="GO:0005524">
    <property type="term" value="F:ATP binding"/>
    <property type="evidence" value="ECO:0007669"/>
    <property type="project" value="UniProtKB-KW"/>
</dbReference>
<evidence type="ECO:0000256" key="1">
    <source>
        <dbReference type="ARBA" id="ARBA00022448"/>
    </source>
</evidence>
<dbReference type="InterPro" id="IPR051782">
    <property type="entry name" value="ABC_Transporter_VariousFunc"/>
</dbReference>
<keyword evidence="2" id="KW-0547">Nucleotide-binding</keyword>
<dbReference type="AlphaFoldDB" id="A0A6N3FP88"/>
<protein>
    <submittedName>
        <fullName evidence="5">Daunorubicin/doxorubicin resistance ATP-binding protein DrrA</fullName>
        <ecNumber evidence="5">3.6.3.-</ecNumber>
    </submittedName>
</protein>
<keyword evidence="3 5" id="KW-0067">ATP-binding</keyword>
<evidence type="ECO:0000259" key="4">
    <source>
        <dbReference type="PROSITE" id="PS50893"/>
    </source>
</evidence>